<evidence type="ECO:0000256" key="2">
    <source>
        <dbReference type="ARBA" id="ARBA00022737"/>
    </source>
</evidence>
<evidence type="ECO:0000313" key="6">
    <source>
        <dbReference type="Proteomes" id="UP000650833"/>
    </source>
</evidence>
<dbReference type="PANTHER" id="PTHR15574:SF40">
    <property type="entry name" value="WD AND TETRATRICOPEPTIDE REPEATS PROTEIN 1"/>
    <property type="match status" value="1"/>
</dbReference>
<dbReference type="InterPro" id="IPR001680">
    <property type="entry name" value="WD40_rpt"/>
</dbReference>
<feature type="compositionally biased region" description="Acidic residues" evidence="4">
    <location>
        <begin position="845"/>
        <end position="858"/>
    </location>
</feature>
<keyword evidence="2" id="KW-0677">Repeat</keyword>
<dbReference type="InterPro" id="IPR015943">
    <property type="entry name" value="WD40/YVTN_repeat-like_dom_sf"/>
</dbReference>
<proteinExistence type="predicted"/>
<feature type="repeat" description="WD" evidence="3">
    <location>
        <begin position="41"/>
        <end position="72"/>
    </location>
</feature>
<evidence type="ECO:0000256" key="4">
    <source>
        <dbReference type="SAM" id="MobiDB-lite"/>
    </source>
</evidence>
<feature type="region of interest" description="Disordered" evidence="4">
    <location>
        <begin position="774"/>
        <end position="797"/>
    </location>
</feature>
<dbReference type="InterPro" id="IPR045151">
    <property type="entry name" value="DCAF8"/>
</dbReference>
<feature type="region of interest" description="Disordered" evidence="4">
    <location>
        <begin position="511"/>
        <end position="533"/>
    </location>
</feature>
<sequence>MSFGLQKRLRQRRQFGSSSLFDKQVYADQYIMSHMTLERELPGHTGCVNTLDWSSAGDKLLTGSDDTKLNIYLPFENYEIAATIETGHRANIFTAKFMPQTSDNIIISGAGDSEIRIFDLTNTEKQLDSMYVCHSDQLKKICVYDNNPFEFLSCSQDGTVRHFDRRTPHICSPHNVRSFITAQSKPARQHPLPECKNLRFGCSNPVVDYGQYNIELNSMTISKLFPHYFAVAGMNDYIYLHDSRMTSSGGSAAFKNSSTSNKMEKLKCIKRFSPTIDGLNRPEKHITACKFSDTNGYELLGSWSSDGIYLFNINDDTIQSSVTNNSSSSSSSSSNSNNRVTSNNDLISSAEISSTELLRQKKSAWEDIFLVMEYGLAKNAIASFCEFLQKNHPTLDLDSRIGIACVNMMNAHEVCTARIRRDDWYTDTINDPELSWSRYFFENELTKIQQYMEDAAAMVLPTETWQAYWCLGIGYWTLRGGHQSIGNENRKSCLDKSLEYVKKAQEVLSQAQEAAPSSSSSSSNTANVEENTDNDYSQINGTYSAMIHLFIIDWEHAAVREGYLTNEETQIEECGVSCWSWEQLMYITLYKPEDIEDFFVLDLTAHNEETDEETDTTSATTTSGQDADQDEQMTEDDVSLYTRIMSRQIMDIYRGGSIGEESEDSDLDLEELAVLRESTQQVVEADVGVVKPRMKYTGHSNIETIKDVDFFGPNDEYIISGSDGGYLFIWDKKTSKILQILQADQDIVNVAKGHPTLPILAVSGIDDTAKIFTPTSKPHSTLKSREPNNPNSYSTSSHLYEEQEIISVNRENNQTLGTDIYITRGMIAALSRIGRQHRLRRLNNESDDDDDDDDDDDHVELGEELQWTHNDIDEDDIL</sequence>
<keyword evidence="1 3" id="KW-0853">WD repeat</keyword>
<gene>
    <name evidence="5" type="ORF">INT46_006002</name>
</gene>
<reference evidence="5" key="1">
    <citation type="submission" date="2020-12" db="EMBL/GenBank/DDBJ databases">
        <title>Metabolic potential, ecology and presence of endohyphal bacteria is reflected in genomic diversity of Mucoromycotina.</title>
        <authorList>
            <person name="Muszewska A."/>
            <person name="Okrasinska A."/>
            <person name="Steczkiewicz K."/>
            <person name="Drgas O."/>
            <person name="Orlowska M."/>
            <person name="Perlinska-Lenart U."/>
            <person name="Aleksandrzak-Piekarczyk T."/>
            <person name="Szatraj K."/>
            <person name="Zielenkiewicz U."/>
            <person name="Pilsyk S."/>
            <person name="Malc E."/>
            <person name="Mieczkowski P."/>
            <person name="Kruszewska J.S."/>
            <person name="Biernat P."/>
            <person name="Pawlowska J."/>
        </authorList>
    </citation>
    <scope>NUCLEOTIDE SEQUENCE</scope>
    <source>
        <strain evidence="5">CBS 226.32</strain>
    </source>
</reference>
<evidence type="ECO:0000313" key="5">
    <source>
        <dbReference type="EMBL" id="KAG2212167.1"/>
    </source>
</evidence>
<feature type="repeat" description="WD" evidence="3">
    <location>
        <begin position="711"/>
        <end position="740"/>
    </location>
</feature>
<dbReference type="PROSITE" id="PS50082">
    <property type="entry name" value="WD_REPEATS_2"/>
    <property type="match status" value="3"/>
</dbReference>
<dbReference type="EMBL" id="JAEPRC010000053">
    <property type="protein sequence ID" value="KAG2212167.1"/>
    <property type="molecule type" value="Genomic_DNA"/>
</dbReference>
<dbReference type="PANTHER" id="PTHR15574">
    <property type="entry name" value="WD REPEAT DOMAIN-CONTAINING FAMILY"/>
    <property type="match status" value="1"/>
</dbReference>
<feature type="compositionally biased region" description="Polar residues" evidence="4">
    <location>
        <begin position="524"/>
        <end position="533"/>
    </location>
</feature>
<dbReference type="OrthoDB" id="2414538at2759"/>
<dbReference type="AlphaFoldDB" id="A0A8H7VB19"/>
<dbReference type="InterPro" id="IPR036322">
    <property type="entry name" value="WD40_repeat_dom_sf"/>
</dbReference>
<feature type="repeat" description="WD" evidence="3">
    <location>
        <begin position="85"/>
        <end position="128"/>
    </location>
</feature>
<dbReference type="Pfam" id="PF00400">
    <property type="entry name" value="WD40"/>
    <property type="match status" value="3"/>
</dbReference>
<feature type="region of interest" description="Disordered" evidence="4">
    <location>
        <begin position="607"/>
        <end position="634"/>
    </location>
</feature>
<accession>A0A8H7VB19</accession>
<name>A0A8H7VB19_9FUNG</name>
<dbReference type="SUPFAM" id="SSF50978">
    <property type="entry name" value="WD40 repeat-like"/>
    <property type="match status" value="1"/>
</dbReference>
<feature type="region of interest" description="Disordered" evidence="4">
    <location>
        <begin position="322"/>
        <end position="342"/>
    </location>
</feature>
<evidence type="ECO:0000256" key="1">
    <source>
        <dbReference type="ARBA" id="ARBA00022574"/>
    </source>
</evidence>
<dbReference type="Proteomes" id="UP000650833">
    <property type="component" value="Unassembled WGS sequence"/>
</dbReference>
<comment type="caution">
    <text evidence="5">The sequence shown here is derived from an EMBL/GenBank/DDBJ whole genome shotgun (WGS) entry which is preliminary data.</text>
</comment>
<evidence type="ECO:0008006" key="7">
    <source>
        <dbReference type="Google" id="ProtNLM"/>
    </source>
</evidence>
<evidence type="ECO:0000256" key="3">
    <source>
        <dbReference type="PROSITE-ProRule" id="PRU00221"/>
    </source>
</evidence>
<protein>
    <recommendedName>
        <fullName evidence="7">WD40 repeat-like protein</fullName>
    </recommendedName>
</protein>
<keyword evidence="6" id="KW-1185">Reference proteome</keyword>
<organism evidence="5 6">
    <name type="scientific">Mucor plumbeus</name>
    <dbReference type="NCBI Taxonomy" id="97098"/>
    <lineage>
        <taxon>Eukaryota</taxon>
        <taxon>Fungi</taxon>
        <taxon>Fungi incertae sedis</taxon>
        <taxon>Mucoromycota</taxon>
        <taxon>Mucoromycotina</taxon>
        <taxon>Mucoromycetes</taxon>
        <taxon>Mucorales</taxon>
        <taxon>Mucorineae</taxon>
        <taxon>Mucoraceae</taxon>
        <taxon>Mucor</taxon>
    </lineage>
</organism>
<feature type="region of interest" description="Disordered" evidence="4">
    <location>
        <begin position="843"/>
        <end position="878"/>
    </location>
</feature>
<dbReference type="GO" id="GO:0005737">
    <property type="term" value="C:cytoplasm"/>
    <property type="evidence" value="ECO:0007669"/>
    <property type="project" value="TreeGrafter"/>
</dbReference>
<dbReference type="GO" id="GO:0080008">
    <property type="term" value="C:Cul4-RING E3 ubiquitin ligase complex"/>
    <property type="evidence" value="ECO:0007669"/>
    <property type="project" value="TreeGrafter"/>
</dbReference>
<dbReference type="GO" id="GO:0045717">
    <property type="term" value="P:negative regulation of fatty acid biosynthetic process"/>
    <property type="evidence" value="ECO:0007669"/>
    <property type="project" value="TreeGrafter"/>
</dbReference>
<dbReference type="SMART" id="SM00320">
    <property type="entry name" value="WD40"/>
    <property type="match status" value="6"/>
</dbReference>
<dbReference type="PROSITE" id="PS50294">
    <property type="entry name" value="WD_REPEATS_REGION"/>
    <property type="match status" value="1"/>
</dbReference>
<dbReference type="Gene3D" id="2.130.10.10">
    <property type="entry name" value="YVTN repeat-like/Quinoprotein amine dehydrogenase"/>
    <property type="match status" value="2"/>
</dbReference>